<reference evidence="2 3" key="1">
    <citation type="submission" date="2011-04" db="EMBL/GenBank/DDBJ databases">
        <title>The Genome Sequence of Clostridium citroniae WAL-19142.</title>
        <authorList>
            <consortium name="The Broad Institute Genome Sequencing Platform"/>
            <person name="Earl A."/>
            <person name="Ward D."/>
            <person name="Feldgarden M."/>
            <person name="Gevers D."/>
            <person name="Warren Y.A."/>
            <person name="Tyrrell K.L."/>
            <person name="Citron D.M."/>
            <person name="Goldstein E.J."/>
            <person name="Daigneault M."/>
            <person name="Allen-Vercoe E."/>
            <person name="Young S.K."/>
            <person name="Zeng Q."/>
            <person name="Gargeya S."/>
            <person name="Fitzgerald M."/>
            <person name="Haas B."/>
            <person name="Abouelleil A."/>
            <person name="Alvarado L."/>
            <person name="Arachchi H.M."/>
            <person name="Berlin A."/>
            <person name="Brown A."/>
            <person name="Chapman S.B."/>
            <person name="Chen Z."/>
            <person name="Dunbar C."/>
            <person name="Freedman E."/>
            <person name="Gearin G."/>
            <person name="Gellesch M."/>
            <person name="Goldberg J."/>
            <person name="Griggs A."/>
            <person name="Gujja S."/>
            <person name="Heilman E.R."/>
            <person name="Heiman D."/>
            <person name="Howarth C."/>
            <person name="Larson L."/>
            <person name="Lui A."/>
            <person name="MacDonald P.J."/>
            <person name="Mehta T."/>
            <person name="Montmayeur A."/>
            <person name="Murphy C."/>
            <person name="Neiman D."/>
            <person name="Pearson M."/>
            <person name="Priest M."/>
            <person name="Roberts A."/>
            <person name="Saif S."/>
            <person name="Shea T."/>
            <person name="Shenoy N."/>
            <person name="Sisk P."/>
            <person name="Stolte C."/>
            <person name="Sykes S."/>
            <person name="White J."/>
            <person name="Yandava C."/>
            <person name="Wortman J."/>
            <person name="Nusbaum C."/>
            <person name="Birren B."/>
        </authorList>
    </citation>
    <scope>NUCLEOTIDE SEQUENCE [LARGE SCALE GENOMIC DNA]</scope>
    <source>
        <strain evidence="2 3">WAL-19142</strain>
    </source>
</reference>
<evidence type="ECO:0000313" key="3">
    <source>
        <dbReference type="Proteomes" id="UP000037392"/>
    </source>
</evidence>
<dbReference type="GeneID" id="93166613"/>
<organism evidence="2 3">
    <name type="scientific">[Clostridium] citroniae WAL-19142</name>
    <dbReference type="NCBI Taxonomy" id="742734"/>
    <lineage>
        <taxon>Bacteria</taxon>
        <taxon>Bacillati</taxon>
        <taxon>Bacillota</taxon>
        <taxon>Clostridia</taxon>
        <taxon>Lachnospirales</taxon>
        <taxon>Lachnospiraceae</taxon>
        <taxon>Enterocloster</taxon>
    </lineage>
</organism>
<sequence length="116" mass="13250">MRTFEERTRLVHKRTEELRQKEWKRKQAFFDTAVTAVCLILVVGVSLSVTEMMKMISTTGIPHTSGAASIIGNQVWLGYIVIGIFSFSLGVSLTVLLYRLHLRNKRKHQNNTKSTK</sequence>
<keyword evidence="1" id="KW-0812">Transmembrane</keyword>
<keyword evidence="1" id="KW-1133">Transmembrane helix</keyword>
<keyword evidence="1" id="KW-0472">Membrane</keyword>
<feature type="transmembrane region" description="Helical" evidence="1">
    <location>
        <begin position="76"/>
        <end position="98"/>
    </location>
</feature>
<protein>
    <recommendedName>
        <fullName evidence="4">DUF4179 domain-containing protein</fullName>
    </recommendedName>
</protein>
<proteinExistence type="predicted"/>
<dbReference type="OrthoDB" id="2062346at2"/>
<evidence type="ECO:0000256" key="1">
    <source>
        <dbReference type="SAM" id="Phobius"/>
    </source>
</evidence>
<dbReference type="PATRIC" id="fig|742734.4.peg.6057"/>
<feature type="transmembrane region" description="Helical" evidence="1">
    <location>
        <begin position="28"/>
        <end position="49"/>
    </location>
</feature>
<gene>
    <name evidence="2" type="ORF">HMPREF9470_05651</name>
</gene>
<dbReference type="RefSeq" id="WP_048931371.1">
    <property type="nucleotide sequence ID" value="NZ_KQ235889.1"/>
</dbReference>
<comment type="caution">
    <text evidence="2">The sequence shown here is derived from an EMBL/GenBank/DDBJ whole genome shotgun (WGS) entry which is preliminary data.</text>
</comment>
<dbReference type="AlphaFoldDB" id="A0A0J9B8R9"/>
<accession>A0A0J9B8R9</accession>
<dbReference type="Proteomes" id="UP000037392">
    <property type="component" value="Unassembled WGS sequence"/>
</dbReference>
<dbReference type="EMBL" id="ADLK01000064">
    <property type="protein sequence ID" value="KMW09503.1"/>
    <property type="molecule type" value="Genomic_DNA"/>
</dbReference>
<evidence type="ECO:0008006" key="4">
    <source>
        <dbReference type="Google" id="ProtNLM"/>
    </source>
</evidence>
<name>A0A0J9B8R9_9FIRM</name>
<evidence type="ECO:0000313" key="2">
    <source>
        <dbReference type="EMBL" id="KMW09503.1"/>
    </source>
</evidence>